<dbReference type="PROSITE" id="PS50060">
    <property type="entry name" value="MAM_2"/>
    <property type="match status" value="2"/>
</dbReference>
<dbReference type="OrthoDB" id="5914193at2759"/>
<dbReference type="SMART" id="SM00137">
    <property type="entry name" value="MAM"/>
    <property type="match status" value="1"/>
</dbReference>
<feature type="signal peptide" evidence="2">
    <location>
        <begin position="1"/>
        <end position="21"/>
    </location>
</feature>
<dbReference type="AlphaFoldDB" id="E3W738"/>
<proteinExistence type="predicted"/>
<dbReference type="InterPro" id="IPR000998">
    <property type="entry name" value="MAM_dom"/>
</dbReference>
<feature type="chain" id="PRO_5003182953" evidence="2">
    <location>
        <begin position="22"/>
        <end position="446"/>
    </location>
</feature>
<organism evidence="4 5">
    <name type="scientific">Caenorhabditis elegans</name>
    <dbReference type="NCBI Taxonomy" id="6239"/>
    <lineage>
        <taxon>Eukaryota</taxon>
        <taxon>Metazoa</taxon>
        <taxon>Ecdysozoa</taxon>
        <taxon>Nematoda</taxon>
        <taxon>Chromadorea</taxon>
        <taxon>Rhabditida</taxon>
        <taxon>Rhabditina</taxon>
        <taxon>Rhabditomorpha</taxon>
        <taxon>Rhabditoidea</taxon>
        <taxon>Rhabditidae</taxon>
        <taxon>Peloderinae</taxon>
        <taxon>Caenorhabditis</taxon>
    </lineage>
</organism>
<name>E3W738_CAEEL</name>
<dbReference type="SMR" id="E3W738"/>
<evidence type="ECO:0000313" key="6">
    <source>
        <dbReference type="WormBase" id="T07C12.8a"/>
    </source>
</evidence>
<dbReference type="InterPro" id="IPR013320">
    <property type="entry name" value="ConA-like_dom_sf"/>
</dbReference>
<dbReference type="Gene3D" id="2.60.120.200">
    <property type="match status" value="2"/>
</dbReference>
<dbReference type="Proteomes" id="UP000001940">
    <property type="component" value="Chromosome V"/>
</dbReference>
<dbReference type="EMBL" id="BX284605">
    <property type="protein sequence ID" value="CBX53333.1"/>
    <property type="molecule type" value="Genomic_DNA"/>
</dbReference>
<reference evidence="4 5" key="1">
    <citation type="journal article" date="1998" name="Science">
        <title>Genome sequence of the nematode C. elegans: a platform for investigating biology.</title>
        <authorList>
            <consortium name="The C. elegans sequencing consortium"/>
            <person name="Sulson J.E."/>
            <person name="Waterston R."/>
        </authorList>
    </citation>
    <scope>NUCLEOTIDE SEQUENCE [LARGE SCALE GENOMIC DNA]</scope>
    <source>
        <strain evidence="4 5">Bristol N2</strain>
    </source>
</reference>
<sequence>MDLLNVKWILLLLFLIYPVYTEISSSSDLNCDFTTTCRWRNSSDVGGHFETTSLLEADAQNRIMPIDENNPKPFAFTAGLMGRMMALLVSEVITCQLGGASLKYWYYKTGLDSQLEVCIRQPPGNKDLSQMRCYDGVSTFGKQWIFRAVELPPIAQPFEIVFKTIYSPPSSVIALDNIVFEATLCESTSGGASEGAGGTFDEVGLPGRSPTQLLDFDGNDVTINQFESVSVPIPTRAVHYGAPTSQKITNPMKDEKRKSNDLRGPRTGPMFASICSNVDCNFDDNTLCNYLTSSTNVSAEDGSLLKKWALSNRSVLNSLTGIPSDLSKGGYFLYAGGTTATPGDTFILSTNQPVTITEPARVDFFVYQAGIRGQFRVCIDDNEDCPVVLEGKDIDVNSQKWKNYYFELNPGQHVLHFVVEGLYNNYVIGLDNIQLLNRFGTSSLSC</sequence>
<dbReference type="WormBase" id="T07C12.8a">
    <property type="protein sequence ID" value="CE45437"/>
    <property type="gene ID" value="WBGene00011572"/>
    <property type="gene designation" value="mam-5"/>
</dbReference>
<dbReference type="AGR" id="WB:WBGene00011572"/>
<evidence type="ECO:0000313" key="4">
    <source>
        <dbReference type="EMBL" id="CBX53333.1"/>
    </source>
</evidence>
<dbReference type="GO" id="GO:0016020">
    <property type="term" value="C:membrane"/>
    <property type="evidence" value="ECO:0007669"/>
    <property type="project" value="InterPro"/>
</dbReference>
<feature type="domain" description="MAM" evidence="3">
    <location>
        <begin position="278"/>
        <end position="446"/>
    </location>
</feature>
<dbReference type="CTD" id="188217"/>
<feature type="compositionally biased region" description="Basic and acidic residues" evidence="1">
    <location>
        <begin position="252"/>
        <end position="264"/>
    </location>
</feature>
<gene>
    <name evidence="4 6" type="primary">mam-5</name>
    <name evidence="4" type="ORF">CELE_T07C12.8</name>
    <name evidence="6" type="ORF">T07C12.8</name>
</gene>
<dbReference type="SUPFAM" id="SSF49899">
    <property type="entry name" value="Concanavalin A-like lectins/glucanases"/>
    <property type="match status" value="2"/>
</dbReference>
<dbReference type="Pfam" id="PF00629">
    <property type="entry name" value="MAM"/>
    <property type="match status" value="2"/>
</dbReference>
<evidence type="ECO:0000256" key="2">
    <source>
        <dbReference type="SAM" id="SignalP"/>
    </source>
</evidence>
<evidence type="ECO:0000313" key="5">
    <source>
        <dbReference type="Proteomes" id="UP000001940"/>
    </source>
</evidence>
<evidence type="ECO:0000256" key="1">
    <source>
        <dbReference type="SAM" id="MobiDB-lite"/>
    </source>
</evidence>
<feature type="domain" description="MAM" evidence="3">
    <location>
        <begin position="29"/>
        <end position="187"/>
    </location>
</feature>
<dbReference type="ExpressionAtlas" id="E3W738">
    <property type="expression patterns" value="baseline and differential"/>
</dbReference>
<dbReference type="KEGG" id="cel:CELE_T07C12.8"/>
<dbReference type="Bgee" id="WBGene00011572">
    <property type="expression patterns" value="Expressed in pharyngeal muscle cell (C elegans) and 2 other cell types or tissues"/>
</dbReference>
<protein>
    <submittedName>
        <fullName evidence="4">MAM domain-containing protein</fullName>
    </submittedName>
</protein>
<evidence type="ECO:0000259" key="3">
    <source>
        <dbReference type="PROSITE" id="PS50060"/>
    </source>
</evidence>
<keyword evidence="2" id="KW-0732">Signal</keyword>
<dbReference type="OMA" id="YIQPFDI"/>
<keyword evidence="5" id="KW-1185">Reference proteome</keyword>
<accession>E3W738</accession>
<feature type="region of interest" description="Disordered" evidence="1">
    <location>
        <begin position="245"/>
        <end position="264"/>
    </location>
</feature>
<dbReference type="HOGENOM" id="CLU_618652_0_0_1"/>
<dbReference type="GeneID" id="188217"/>
<dbReference type="RefSeq" id="NP_001256155.1">
    <property type="nucleotide sequence ID" value="NM_001269226.4"/>
</dbReference>